<keyword evidence="7" id="KW-0695">RNA-directed DNA polymerase</keyword>
<dbReference type="PANTHER" id="PTHR37984:SF5">
    <property type="entry name" value="PROTEIN NYNRIN-LIKE"/>
    <property type="match status" value="1"/>
</dbReference>
<dbReference type="EnsemblMetazoa" id="AALFPA23_009486.R13051">
    <property type="protein sequence ID" value="AALFPA23_009486.P13051"/>
    <property type="gene ID" value="AALFPA23_009486"/>
</dbReference>
<dbReference type="EC" id="2.7.7.49" evidence="1"/>
<dbReference type="RefSeq" id="XP_062704345.1">
    <property type="nucleotide sequence ID" value="XM_062848361.1"/>
</dbReference>
<dbReference type="Gene3D" id="3.30.420.10">
    <property type="entry name" value="Ribonuclease H-like superfamily/Ribonuclease H"/>
    <property type="match status" value="1"/>
</dbReference>
<dbReference type="GeneID" id="134286705"/>
<keyword evidence="4" id="KW-0540">Nuclease</keyword>
<dbReference type="InterPro" id="IPR036397">
    <property type="entry name" value="RNaseH_sf"/>
</dbReference>
<name>A0ABM1YII9_AEDAL</name>
<proteinExistence type="predicted"/>
<dbReference type="Gene3D" id="1.10.340.70">
    <property type="match status" value="1"/>
</dbReference>
<evidence type="ECO:0000256" key="3">
    <source>
        <dbReference type="ARBA" id="ARBA00022695"/>
    </source>
</evidence>
<keyword evidence="11" id="KW-1185">Reference proteome</keyword>
<dbReference type="Gene3D" id="3.30.70.270">
    <property type="match status" value="2"/>
</dbReference>
<keyword evidence="6" id="KW-0378">Hydrolase</keyword>
<evidence type="ECO:0000256" key="1">
    <source>
        <dbReference type="ARBA" id="ARBA00012493"/>
    </source>
</evidence>
<evidence type="ECO:0000313" key="10">
    <source>
        <dbReference type="EnsemblMetazoa" id="AALFPA23_009486.P13051"/>
    </source>
</evidence>
<reference evidence="10" key="2">
    <citation type="submission" date="2025-05" db="UniProtKB">
        <authorList>
            <consortium name="EnsemblMetazoa"/>
        </authorList>
    </citation>
    <scope>IDENTIFICATION</scope>
    <source>
        <strain evidence="10">Foshan</strain>
    </source>
</reference>
<dbReference type="InterPro" id="IPR001584">
    <property type="entry name" value="Integrase_cat-core"/>
</dbReference>
<protein>
    <recommendedName>
        <fullName evidence="1">RNA-directed DNA polymerase</fullName>
        <ecNumber evidence="1">2.7.7.49</ecNumber>
    </recommendedName>
</protein>
<dbReference type="Proteomes" id="UP000069940">
    <property type="component" value="Unassembled WGS sequence"/>
</dbReference>
<keyword evidence="3" id="KW-0548">Nucleotidyltransferase</keyword>
<dbReference type="InterPro" id="IPR041373">
    <property type="entry name" value="RT_RNaseH"/>
</dbReference>
<feature type="domain" description="Integrase catalytic" evidence="9">
    <location>
        <begin position="422"/>
        <end position="514"/>
    </location>
</feature>
<dbReference type="PROSITE" id="PS50994">
    <property type="entry name" value="INTEGRASE"/>
    <property type="match status" value="1"/>
</dbReference>
<dbReference type="Pfam" id="PF17921">
    <property type="entry name" value="Integrase_H2C2"/>
    <property type="match status" value="1"/>
</dbReference>
<evidence type="ECO:0000313" key="11">
    <source>
        <dbReference type="Proteomes" id="UP000069940"/>
    </source>
</evidence>
<evidence type="ECO:0000259" key="9">
    <source>
        <dbReference type="PROSITE" id="PS50994"/>
    </source>
</evidence>
<evidence type="ECO:0000256" key="2">
    <source>
        <dbReference type="ARBA" id="ARBA00022679"/>
    </source>
</evidence>
<accession>A0ABM1YII9</accession>
<reference evidence="11" key="1">
    <citation type="journal article" date="2015" name="Proc. Natl. Acad. Sci. U.S.A.">
        <title>Genome sequence of the Asian Tiger mosquito, Aedes albopictus, reveals insights into its biology, genetics, and evolution.</title>
        <authorList>
            <person name="Chen X.G."/>
            <person name="Jiang X."/>
            <person name="Gu J."/>
            <person name="Xu M."/>
            <person name="Wu Y."/>
            <person name="Deng Y."/>
            <person name="Zhang C."/>
            <person name="Bonizzoni M."/>
            <person name="Dermauw W."/>
            <person name="Vontas J."/>
            <person name="Armbruster P."/>
            <person name="Huang X."/>
            <person name="Yang Y."/>
            <person name="Zhang H."/>
            <person name="He W."/>
            <person name="Peng H."/>
            <person name="Liu Y."/>
            <person name="Wu K."/>
            <person name="Chen J."/>
            <person name="Lirakis M."/>
            <person name="Topalis P."/>
            <person name="Van Leeuwen T."/>
            <person name="Hall A.B."/>
            <person name="Jiang X."/>
            <person name="Thorpe C."/>
            <person name="Mueller R.L."/>
            <person name="Sun C."/>
            <person name="Waterhouse R.M."/>
            <person name="Yan G."/>
            <person name="Tu Z.J."/>
            <person name="Fang X."/>
            <person name="James A.A."/>
        </authorList>
    </citation>
    <scope>NUCLEOTIDE SEQUENCE [LARGE SCALE GENOMIC DNA]</scope>
    <source>
        <strain evidence="11">Foshan</strain>
    </source>
</reference>
<dbReference type="SUPFAM" id="SSF53098">
    <property type="entry name" value="Ribonuclease H-like"/>
    <property type="match status" value="1"/>
</dbReference>
<evidence type="ECO:0000256" key="7">
    <source>
        <dbReference type="ARBA" id="ARBA00022918"/>
    </source>
</evidence>
<dbReference type="PANTHER" id="PTHR37984">
    <property type="entry name" value="PROTEIN CBG26694"/>
    <property type="match status" value="1"/>
</dbReference>
<dbReference type="InterPro" id="IPR050951">
    <property type="entry name" value="Retrovirus_Pol_polyprotein"/>
</dbReference>
<dbReference type="InterPro" id="IPR012337">
    <property type="entry name" value="RNaseH-like_sf"/>
</dbReference>
<keyword evidence="2" id="KW-0808">Transferase</keyword>
<dbReference type="InterPro" id="IPR043502">
    <property type="entry name" value="DNA/RNA_pol_sf"/>
</dbReference>
<evidence type="ECO:0000256" key="5">
    <source>
        <dbReference type="ARBA" id="ARBA00022759"/>
    </source>
</evidence>
<dbReference type="CDD" id="cd09274">
    <property type="entry name" value="RNase_HI_RT_Ty3"/>
    <property type="match status" value="1"/>
</dbReference>
<dbReference type="SUPFAM" id="SSF56672">
    <property type="entry name" value="DNA/RNA polymerases"/>
    <property type="match status" value="1"/>
</dbReference>
<dbReference type="InterPro" id="IPR041588">
    <property type="entry name" value="Integrase_H2C2"/>
</dbReference>
<dbReference type="InterPro" id="IPR043128">
    <property type="entry name" value="Rev_trsase/Diguanyl_cyclase"/>
</dbReference>
<sequence>MIAGRTKEEHDQRLNEVLERIKAYGFHLRMDKCRFGLSQIKFLGHIIDQDGLRPDPAKTSAISQMPAPKNVSQLRSYLGAINYYGRFVKQMKDLRAPMDYLLKKNVKWEWTDSCQKSFEKFKTLLKSDLLLAHFDPNKDIIVAGDASKDGVGAVIMHRFPNGSVKAISHVSRSLTAAEQNYGQIEKEALALVFAVTRFHKMLFGRKFILQTDHKPLLKVFGSKKGIPVYTANRLQRWALTLMLYNFDIQFVKTEEFGHADLLSRLMKCHERVDEEYVIASIQMEAYVQAVLSDSTSSLPVTSQMIAAESSKDSALKSVMLHINEGWPEHSKEISDPAVQQFFTRRDSLQIVQGCIMFGDRVVVPVRFRKRILQQLHRGHPGMDRMKSLARSFVYWPKIDDDIEGLVRCCRSCAEAAKSPRKTDLESWPVPSKPWERFCDENGITHLTIAPYHPQSNGQAERFVDTLKRGLKKLREGGKTTTFQHLQTFLSVYRSTPNRSAPNGKSPAELFLGRTVSTPLDLLKPRRTTSVAVNDKQNEQFNRRHGTVKREFSADDLVYAQIHHRNVTTWVPGKIIERKGSVNYNVLLDNGRLIRSHTNQLRGRHLDTHLETSFEDVDADHQLPWTMLLEEFNIPIPCSIRNDPIDELPQNPVEVHQPTEELPPEDIQPGEMLPPLIEEDVPADNVEDNEPQPTNNPIRNRRLPSWLSPYDLF</sequence>
<dbReference type="Pfam" id="PF17917">
    <property type="entry name" value="RT_RNaseH"/>
    <property type="match status" value="1"/>
</dbReference>
<evidence type="ECO:0000256" key="4">
    <source>
        <dbReference type="ARBA" id="ARBA00022722"/>
    </source>
</evidence>
<feature type="compositionally biased region" description="Acidic residues" evidence="8">
    <location>
        <begin position="676"/>
        <end position="689"/>
    </location>
</feature>
<feature type="region of interest" description="Disordered" evidence="8">
    <location>
        <begin position="655"/>
        <end position="712"/>
    </location>
</feature>
<evidence type="ECO:0000256" key="6">
    <source>
        <dbReference type="ARBA" id="ARBA00022801"/>
    </source>
</evidence>
<organism evidence="10 11">
    <name type="scientific">Aedes albopictus</name>
    <name type="common">Asian tiger mosquito</name>
    <name type="synonym">Stegomyia albopicta</name>
    <dbReference type="NCBI Taxonomy" id="7160"/>
    <lineage>
        <taxon>Eukaryota</taxon>
        <taxon>Metazoa</taxon>
        <taxon>Ecdysozoa</taxon>
        <taxon>Arthropoda</taxon>
        <taxon>Hexapoda</taxon>
        <taxon>Insecta</taxon>
        <taxon>Pterygota</taxon>
        <taxon>Neoptera</taxon>
        <taxon>Endopterygota</taxon>
        <taxon>Diptera</taxon>
        <taxon>Nematocera</taxon>
        <taxon>Culicoidea</taxon>
        <taxon>Culicidae</taxon>
        <taxon>Culicinae</taxon>
        <taxon>Aedini</taxon>
        <taxon>Aedes</taxon>
        <taxon>Stegomyia</taxon>
    </lineage>
</organism>
<evidence type="ECO:0000256" key="8">
    <source>
        <dbReference type="SAM" id="MobiDB-lite"/>
    </source>
</evidence>
<keyword evidence="5" id="KW-0255">Endonuclease</keyword>